<protein>
    <recommendedName>
        <fullName evidence="4">BhlA holin family protein</fullName>
    </recommendedName>
</protein>
<evidence type="ECO:0000313" key="2">
    <source>
        <dbReference type="EMBL" id="NBI29302.1"/>
    </source>
</evidence>
<keyword evidence="1" id="KW-1133">Transmembrane helix</keyword>
<keyword evidence="3" id="KW-1185">Reference proteome</keyword>
<keyword evidence="1" id="KW-0812">Transmembrane</keyword>
<dbReference type="EMBL" id="SIJB01000023">
    <property type="protein sequence ID" value="NBI29302.1"/>
    <property type="molecule type" value="Genomic_DNA"/>
</dbReference>
<organism evidence="2 3">
    <name type="scientific">Chengkuizengella marina</name>
    <dbReference type="NCBI Taxonomy" id="2507566"/>
    <lineage>
        <taxon>Bacteria</taxon>
        <taxon>Bacillati</taxon>
        <taxon>Bacillota</taxon>
        <taxon>Bacilli</taxon>
        <taxon>Bacillales</taxon>
        <taxon>Paenibacillaceae</taxon>
        <taxon>Chengkuizengella</taxon>
    </lineage>
</organism>
<feature type="transmembrane region" description="Helical" evidence="1">
    <location>
        <begin position="6"/>
        <end position="24"/>
    </location>
</feature>
<evidence type="ECO:0000256" key="1">
    <source>
        <dbReference type="SAM" id="Phobius"/>
    </source>
</evidence>
<accession>A0A6N9Q3D1</accession>
<proteinExistence type="predicted"/>
<keyword evidence="1" id="KW-0472">Membrane</keyword>
<reference evidence="2 3" key="1">
    <citation type="submission" date="2019-01" db="EMBL/GenBank/DDBJ databases">
        <title>Chengkuizengella sp. nov., isolated from deep-sea sediment of East Pacific Ocean.</title>
        <authorList>
            <person name="Yang J."/>
            <person name="Lai Q."/>
            <person name="Shao Z."/>
        </authorList>
    </citation>
    <scope>NUCLEOTIDE SEQUENCE [LARGE SCALE GENOMIC DNA]</scope>
    <source>
        <strain evidence="2 3">YPA3-1-1</strain>
    </source>
</reference>
<sequence>MEKEFIAFLMTQGPFAGLFVWLLYTTKKEGKERENRLHALLNKLSKK</sequence>
<dbReference type="InterPro" id="IPR024405">
    <property type="entry name" value="Phage_BhlA/UviB"/>
</dbReference>
<dbReference type="Proteomes" id="UP000448943">
    <property type="component" value="Unassembled WGS sequence"/>
</dbReference>
<dbReference type="Pfam" id="PF10960">
    <property type="entry name" value="Holin_BhlA"/>
    <property type="match status" value="1"/>
</dbReference>
<comment type="caution">
    <text evidence="2">The sequence shown here is derived from an EMBL/GenBank/DDBJ whole genome shotgun (WGS) entry which is preliminary data.</text>
</comment>
<gene>
    <name evidence="2" type="ORF">ERL59_10055</name>
</gene>
<name>A0A6N9Q3D1_9BACL</name>
<evidence type="ECO:0008006" key="4">
    <source>
        <dbReference type="Google" id="ProtNLM"/>
    </source>
</evidence>
<evidence type="ECO:0000313" key="3">
    <source>
        <dbReference type="Proteomes" id="UP000448943"/>
    </source>
</evidence>
<dbReference type="AlphaFoldDB" id="A0A6N9Q3D1"/>
<dbReference type="OrthoDB" id="2361545at2"/>